<dbReference type="PANTHER" id="PTHR46248:SF12">
    <property type="entry name" value="TERNARY COMPLEX FACTOR MIP1 LEUCINE-ZIPPER PROTEIN"/>
    <property type="match status" value="1"/>
</dbReference>
<protein>
    <submittedName>
        <fullName evidence="5">Ternary complex factor MIP1 leucine-zipper protein</fullName>
    </submittedName>
</protein>
<evidence type="ECO:0000313" key="6">
    <source>
        <dbReference type="Proteomes" id="UP000585474"/>
    </source>
</evidence>
<organism evidence="5 6">
    <name type="scientific">Actinidia rufa</name>
    <dbReference type="NCBI Taxonomy" id="165716"/>
    <lineage>
        <taxon>Eukaryota</taxon>
        <taxon>Viridiplantae</taxon>
        <taxon>Streptophyta</taxon>
        <taxon>Embryophyta</taxon>
        <taxon>Tracheophyta</taxon>
        <taxon>Spermatophyta</taxon>
        <taxon>Magnoliopsida</taxon>
        <taxon>eudicotyledons</taxon>
        <taxon>Gunneridae</taxon>
        <taxon>Pentapetalae</taxon>
        <taxon>asterids</taxon>
        <taxon>Ericales</taxon>
        <taxon>Actinidiaceae</taxon>
        <taxon>Actinidia</taxon>
    </lineage>
</organism>
<evidence type="ECO:0000313" key="5">
    <source>
        <dbReference type="EMBL" id="GFY93824.1"/>
    </source>
</evidence>
<evidence type="ECO:0000259" key="3">
    <source>
        <dbReference type="Pfam" id="PF04784"/>
    </source>
</evidence>
<dbReference type="Pfam" id="PF04784">
    <property type="entry name" value="DUF547"/>
    <property type="match status" value="2"/>
</dbReference>
<evidence type="ECO:0000259" key="4">
    <source>
        <dbReference type="Pfam" id="PF14389"/>
    </source>
</evidence>
<reference evidence="5 6" key="1">
    <citation type="submission" date="2019-07" db="EMBL/GenBank/DDBJ databases">
        <title>De Novo Assembly of kiwifruit Actinidia rufa.</title>
        <authorList>
            <person name="Sugita-Konishi S."/>
            <person name="Sato K."/>
            <person name="Mori E."/>
            <person name="Abe Y."/>
            <person name="Kisaki G."/>
            <person name="Hamano K."/>
            <person name="Suezawa K."/>
            <person name="Otani M."/>
            <person name="Fukuda T."/>
            <person name="Manabe T."/>
            <person name="Gomi K."/>
            <person name="Tabuchi M."/>
            <person name="Akimitsu K."/>
            <person name="Kataoka I."/>
        </authorList>
    </citation>
    <scope>NUCLEOTIDE SEQUENCE [LARGE SCALE GENOMIC DNA]</scope>
    <source>
        <strain evidence="6">cv. Fuchu</strain>
    </source>
</reference>
<gene>
    <name evidence="5" type="ORF">Acr_09g0002700</name>
</gene>
<feature type="domain" description="Ternary complex factor MIP1 leucine-zipper" evidence="4">
    <location>
        <begin position="20"/>
        <end position="91"/>
    </location>
</feature>
<name>A0A7J0F558_9ERIC</name>
<evidence type="ECO:0000256" key="2">
    <source>
        <dbReference type="SAM" id="MobiDB-lite"/>
    </source>
</evidence>
<dbReference type="InterPro" id="IPR006869">
    <property type="entry name" value="DUF547"/>
</dbReference>
<keyword evidence="1" id="KW-0175">Coiled coil</keyword>
<evidence type="ECO:0000256" key="1">
    <source>
        <dbReference type="SAM" id="Coils"/>
    </source>
</evidence>
<feature type="domain" description="DUF547" evidence="3">
    <location>
        <begin position="331"/>
        <end position="380"/>
    </location>
</feature>
<sequence>MNTRVRATLHFMKPPPNPRKVDKLKKKLSHEENVHRALERAFNRPLGALPRLPPYLPPYTLELLAEVAVLEEEVVRLEEQVVNFRQDLYQEAVYTASSRSAENSAIQWETSFKKTQFLFGRWRMEKRNRSCSDSGKDKHSPEVRTPSVKNPVKRPPIKAEPIEKCVDPLKLQLECRLVDQERAQESTFDSYNGGFFEADCTPNKISEDILKCLSSIFQSLSTHVNKTVESKAIPLLVNNQETEFRDLYNNCSEFGKTNASVLVHRLKLLLGKLASVNLEGLTHQQKLAFWINIYNSCMMNAFLEQGIPETPEMVFTLMQKTCPKVARNDEMKAHSVFGLEWYEPLVTFALSCGSWSSPAVRVYTASQVENELEAAKRDYLQAAVGVSTRNMLIIPKLLDWYLLDFAKDLEALLNWVCLQLPDELRNETVRCLESKGREPLSQLVQVMPYDFSFRYLIYR</sequence>
<accession>A0A7J0F558</accession>
<feature type="compositionally biased region" description="Basic and acidic residues" evidence="2">
    <location>
        <begin position="129"/>
        <end position="142"/>
    </location>
</feature>
<dbReference type="EMBL" id="BJWL01000009">
    <property type="protein sequence ID" value="GFY93824.1"/>
    <property type="molecule type" value="Genomic_DNA"/>
</dbReference>
<dbReference type="Pfam" id="PF14389">
    <property type="entry name" value="Lzipper-MIP1"/>
    <property type="match status" value="1"/>
</dbReference>
<feature type="coiled-coil region" evidence="1">
    <location>
        <begin position="21"/>
        <end position="87"/>
    </location>
</feature>
<dbReference type="AlphaFoldDB" id="A0A7J0F558"/>
<keyword evidence="6" id="KW-1185">Reference proteome</keyword>
<dbReference type="OrthoDB" id="418495at2759"/>
<feature type="region of interest" description="Disordered" evidence="2">
    <location>
        <begin position="129"/>
        <end position="155"/>
    </location>
</feature>
<proteinExistence type="predicted"/>
<feature type="domain" description="DUF547" evidence="3">
    <location>
        <begin position="279"/>
        <end position="326"/>
    </location>
</feature>
<dbReference type="InterPro" id="IPR025757">
    <property type="entry name" value="MIP1_Leuzipper"/>
</dbReference>
<dbReference type="Proteomes" id="UP000585474">
    <property type="component" value="Unassembled WGS sequence"/>
</dbReference>
<comment type="caution">
    <text evidence="5">The sequence shown here is derived from an EMBL/GenBank/DDBJ whole genome shotgun (WGS) entry which is preliminary data.</text>
</comment>
<dbReference type="PANTHER" id="PTHR46248">
    <property type="entry name" value="EXPRESSED PROTEIN"/>
    <property type="match status" value="1"/>
</dbReference>